<comment type="caution">
    <text evidence="5">The sequence shown here is derived from an EMBL/GenBank/DDBJ whole genome shotgun (WGS) entry which is preliminary data.</text>
</comment>
<name>A0A9N9FBV7_9GLOM</name>
<dbReference type="InterPro" id="IPR050600">
    <property type="entry name" value="SETD3_SETD6_MTase"/>
</dbReference>
<feature type="domain" description="SET" evidence="4">
    <location>
        <begin position="48"/>
        <end position="301"/>
    </location>
</feature>
<proteinExistence type="predicted"/>
<dbReference type="PANTHER" id="PTHR13271:SF55">
    <property type="entry name" value="SET DOMAIN-CONTAINING PROTEIN"/>
    <property type="match status" value="1"/>
</dbReference>
<evidence type="ECO:0000313" key="6">
    <source>
        <dbReference type="Proteomes" id="UP000789706"/>
    </source>
</evidence>
<dbReference type="AlphaFoldDB" id="A0A9N9FBV7"/>
<dbReference type="GO" id="GO:0016279">
    <property type="term" value="F:protein-lysine N-methyltransferase activity"/>
    <property type="evidence" value="ECO:0007669"/>
    <property type="project" value="TreeGrafter"/>
</dbReference>
<keyword evidence="2" id="KW-0808">Transferase</keyword>
<keyword evidence="1" id="KW-0489">Methyltransferase</keyword>
<accession>A0A9N9FBV7</accession>
<dbReference type="CDD" id="cd10527">
    <property type="entry name" value="SET_LSMT"/>
    <property type="match status" value="1"/>
</dbReference>
<dbReference type="InterPro" id="IPR001214">
    <property type="entry name" value="SET_dom"/>
</dbReference>
<evidence type="ECO:0000256" key="1">
    <source>
        <dbReference type="ARBA" id="ARBA00022603"/>
    </source>
</evidence>
<protein>
    <submittedName>
        <fullName evidence="5">5065_t:CDS:1</fullName>
    </submittedName>
</protein>
<dbReference type="Proteomes" id="UP000789706">
    <property type="component" value="Unassembled WGS sequence"/>
</dbReference>
<dbReference type="PANTHER" id="PTHR13271">
    <property type="entry name" value="UNCHARACTERIZED PUTATIVE METHYLTRANSFERASE"/>
    <property type="match status" value="1"/>
</dbReference>
<sequence>MAATAPALQVFLEWSQATFPIRLCFIIPRLENEFNTPITNNLEHGIVSDISVQDIPDKGLGFITNREVDRDNSIVVFIPSKLLLNATQVRKYAKEKAPKLEETFQALHNNGRMLNERLILMCFLLHERIGSNDSPSLWKAYVDILPRTLHTPLFYDYTLRACLNGTSLEAAIDAKIKKLQREYNTLRPYFNRWSTQGINNNFNDGHDVITFEHYRWADGVFWSRILSFGSRFEDISTESNLLNSNIDDYHLVPYLDFANHSLTPCSRWELTIEGEGIELILTKPDTPEQISPGTEICISYGDKPNSELLFVHGFTLSDNPWSAISFPVPFFDDDELVKIKMNFMQFHGIKHLVSVTRKKGGAELTQDSTRAMWISVLTEDDGLKFTQSSDSENCVELIIGDKVISTLEDLDNVINGLDFYPIIEWRVVDSVLDNVENLLSYLKQANEKVLKMMENERNSRELEYIRIYREDEHRFLEYAVEDFTRKRESLMSDEIVQRFIDY</sequence>
<dbReference type="Gene3D" id="3.90.1410.10">
    <property type="entry name" value="set domain protein methyltransferase, domain 1"/>
    <property type="match status" value="1"/>
</dbReference>
<dbReference type="GO" id="GO:0032259">
    <property type="term" value="P:methylation"/>
    <property type="evidence" value="ECO:0007669"/>
    <property type="project" value="UniProtKB-KW"/>
</dbReference>
<gene>
    <name evidence="5" type="ORF">DEBURN_LOCUS5726</name>
</gene>
<dbReference type="SUPFAM" id="SSF82199">
    <property type="entry name" value="SET domain"/>
    <property type="match status" value="1"/>
</dbReference>
<reference evidence="5" key="1">
    <citation type="submission" date="2021-06" db="EMBL/GenBank/DDBJ databases">
        <authorList>
            <person name="Kallberg Y."/>
            <person name="Tangrot J."/>
            <person name="Rosling A."/>
        </authorList>
    </citation>
    <scope>NUCLEOTIDE SEQUENCE</scope>
    <source>
        <strain evidence="5">AZ414A</strain>
    </source>
</reference>
<dbReference type="InterPro" id="IPR046341">
    <property type="entry name" value="SET_dom_sf"/>
</dbReference>
<keyword evidence="6" id="KW-1185">Reference proteome</keyword>
<evidence type="ECO:0000313" key="5">
    <source>
        <dbReference type="EMBL" id="CAG8522339.1"/>
    </source>
</evidence>
<dbReference type="InterPro" id="IPR036464">
    <property type="entry name" value="Rubisco_LSMT_subst-bd_sf"/>
</dbReference>
<dbReference type="OrthoDB" id="2346160at2759"/>
<dbReference type="PROSITE" id="PS50280">
    <property type="entry name" value="SET"/>
    <property type="match status" value="1"/>
</dbReference>
<evidence type="ECO:0000256" key="3">
    <source>
        <dbReference type="ARBA" id="ARBA00022691"/>
    </source>
</evidence>
<evidence type="ECO:0000256" key="2">
    <source>
        <dbReference type="ARBA" id="ARBA00022679"/>
    </source>
</evidence>
<evidence type="ECO:0000259" key="4">
    <source>
        <dbReference type="PROSITE" id="PS50280"/>
    </source>
</evidence>
<dbReference type="Gene3D" id="3.90.1420.10">
    <property type="entry name" value="Rubisco LSMT, substrate-binding domain"/>
    <property type="match status" value="1"/>
</dbReference>
<keyword evidence="3" id="KW-0949">S-adenosyl-L-methionine</keyword>
<dbReference type="EMBL" id="CAJVPK010000527">
    <property type="protein sequence ID" value="CAG8522339.1"/>
    <property type="molecule type" value="Genomic_DNA"/>
</dbReference>
<organism evidence="5 6">
    <name type="scientific">Diversispora eburnea</name>
    <dbReference type="NCBI Taxonomy" id="1213867"/>
    <lineage>
        <taxon>Eukaryota</taxon>
        <taxon>Fungi</taxon>
        <taxon>Fungi incertae sedis</taxon>
        <taxon>Mucoromycota</taxon>
        <taxon>Glomeromycotina</taxon>
        <taxon>Glomeromycetes</taxon>
        <taxon>Diversisporales</taxon>
        <taxon>Diversisporaceae</taxon>
        <taxon>Diversispora</taxon>
    </lineage>
</organism>